<evidence type="ECO:0000313" key="9">
    <source>
        <dbReference type="Proteomes" id="UP001207736"/>
    </source>
</evidence>
<protein>
    <submittedName>
        <fullName evidence="7">Uncharacterized protein</fullName>
    </submittedName>
</protein>
<evidence type="ECO:0000256" key="3">
    <source>
        <dbReference type="ARBA" id="ARBA00022692"/>
    </source>
</evidence>
<keyword evidence="3 6" id="KW-0812">Transmembrane</keyword>
<evidence type="ECO:0000313" key="8">
    <source>
        <dbReference type="EMBL" id="GJM52716.1"/>
    </source>
</evidence>
<feature type="transmembrane region" description="Helical" evidence="6">
    <location>
        <begin position="237"/>
        <end position="257"/>
    </location>
</feature>
<evidence type="ECO:0000313" key="7">
    <source>
        <dbReference type="EMBL" id="GJM49651.1"/>
    </source>
</evidence>
<dbReference type="Pfam" id="PF03631">
    <property type="entry name" value="Virul_fac_BrkB"/>
    <property type="match status" value="1"/>
</dbReference>
<feature type="transmembrane region" description="Helical" evidence="6">
    <location>
        <begin position="202"/>
        <end position="225"/>
    </location>
</feature>
<feature type="transmembrane region" description="Helical" evidence="6">
    <location>
        <begin position="269"/>
        <end position="291"/>
    </location>
</feature>
<dbReference type="Proteomes" id="UP001207736">
    <property type="component" value="Unassembled WGS sequence"/>
</dbReference>
<evidence type="ECO:0000256" key="2">
    <source>
        <dbReference type="ARBA" id="ARBA00022475"/>
    </source>
</evidence>
<gene>
    <name evidence="7" type="primary">yfkH</name>
    <name evidence="7" type="ORF">RCZ15_06260</name>
    <name evidence="8" type="ORF">RCZ16_10330</name>
</gene>
<feature type="transmembrane region" description="Helical" evidence="6">
    <location>
        <begin position="57"/>
        <end position="79"/>
    </location>
</feature>
<dbReference type="Proteomes" id="UP001208692">
    <property type="component" value="Unassembled WGS sequence"/>
</dbReference>
<evidence type="ECO:0000256" key="1">
    <source>
        <dbReference type="ARBA" id="ARBA00004651"/>
    </source>
</evidence>
<name>A0AAV5AUW2_9FLAO</name>
<evidence type="ECO:0000256" key="5">
    <source>
        <dbReference type="ARBA" id="ARBA00023136"/>
    </source>
</evidence>
<dbReference type="EMBL" id="BQKB01000018">
    <property type="protein sequence ID" value="GJM52716.1"/>
    <property type="molecule type" value="Genomic_DNA"/>
</dbReference>
<keyword evidence="2" id="KW-1003">Cell membrane</keyword>
<keyword evidence="10" id="KW-1185">Reference proteome</keyword>
<comment type="subcellular location">
    <subcellularLocation>
        <location evidence="1">Cell membrane</location>
        <topology evidence="1">Multi-pass membrane protein</topology>
    </subcellularLocation>
</comment>
<dbReference type="EMBL" id="BQKA01000012">
    <property type="protein sequence ID" value="GJM49651.1"/>
    <property type="molecule type" value="Genomic_DNA"/>
</dbReference>
<evidence type="ECO:0000256" key="6">
    <source>
        <dbReference type="SAM" id="Phobius"/>
    </source>
</evidence>
<evidence type="ECO:0000256" key="4">
    <source>
        <dbReference type="ARBA" id="ARBA00022989"/>
    </source>
</evidence>
<comment type="caution">
    <text evidence="7">The sequence shown here is derived from an EMBL/GenBank/DDBJ whole genome shotgun (WGS) entry which is preliminary data.</text>
</comment>
<dbReference type="RefSeq" id="WP_264846120.1">
    <property type="nucleotide sequence ID" value="NZ_BPMA01000018.1"/>
</dbReference>
<organism evidence="7 9">
    <name type="scientific">Capnocytophaga catalasegens</name>
    <dbReference type="NCBI Taxonomy" id="1004260"/>
    <lineage>
        <taxon>Bacteria</taxon>
        <taxon>Pseudomonadati</taxon>
        <taxon>Bacteroidota</taxon>
        <taxon>Flavobacteriia</taxon>
        <taxon>Flavobacteriales</taxon>
        <taxon>Flavobacteriaceae</taxon>
        <taxon>Capnocytophaga</taxon>
    </lineage>
</organism>
<reference evidence="7 10" key="1">
    <citation type="submission" date="2021-11" db="EMBL/GenBank/DDBJ databases">
        <title>Draft genome sequence of Capnocytophaga sp. strain KC07075 isolated from cat oral cavity.</title>
        <authorList>
            <person name="Suzuki M."/>
            <person name="Imaoka K."/>
            <person name="Kimura M."/>
            <person name="Morikawa S."/>
            <person name="Maeda K."/>
        </authorList>
    </citation>
    <scope>NUCLEOTIDE SEQUENCE</scope>
    <source>
        <strain evidence="7">KC07075</strain>
        <strain evidence="8 10">KC07079</strain>
    </source>
</reference>
<evidence type="ECO:0000313" key="10">
    <source>
        <dbReference type="Proteomes" id="UP001208692"/>
    </source>
</evidence>
<dbReference type="GO" id="GO:0005886">
    <property type="term" value="C:plasma membrane"/>
    <property type="evidence" value="ECO:0007669"/>
    <property type="project" value="UniProtKB-SubCell"/>
</dbReference>
<proteinExistence type="predicted"/>
<feature type="transmembrane region" description="Helical" evidence="6">
    <location>
        <begin position="158"/>
        <end position="182"/>
    </location>
</feature>
<keyword evidence="5 6" id="KW-0472">Membrane</keyword>
<keyword evidence="4 6" id="KW-1133">Transmembrane helix</keyword>
<feature type="transmembrane region" description="Helical" evidence="6">
    <location>
        <begin position="123"/>
        <end position="146"/>
    </location>
</feature>
<dbReference type="PANTHER" id="PTHR30213">
    <property type="entry name" value="INNER MEMBRANE PROTEIN YHJD"/>
    <property type="match status" value="1"/>
</dbReference>
<dbReference type="InterPro" id="IPR017039">
    <property type="entry name" value="Virul_fac_BrkB"/>
</dbReference>
<dbReference type="PANTHER" id="PTHR30213:SF0">
    <property type="entry name" value="UPF0761 MEMBRANE PROTEIN YIHY"/>
    <property type="match status" value="1"/>
</dbReference>
<dbReference type="AlphaFoldDB" id="A0AAV5AUW2"/>
<sequence>MSVEIEQQLAKIPILRQGVQLLKSIPLNKKAFSLYDLLELYIVGIVKGALTYRASAIAYSFFVAIFPFLLVVLNLIPYVPIQDFQQDFWFFIDNLLPAGTHDFFKEIFFDIAGKKRAGLLSGVFVLSLFLTANGINAIFGGFEYSYHIQTTRNAIRQYFISVLVALILIFLLLLSVILLLWFEVYIVENLENMGVLYENAKIIALGKKLYFVFVVLLIISVLFLFGTPEKGLRFFSAGSFLTTILIILTTYLFGIYIESFARYNQLYGSIGALLIFLLYIWLNSTIVLLGFELNASLLRLKKSN</sequence>
<dbReference type="PIRSF" id="PIRSF035875">
    <property type="entry name" value="RNase_BN"/>
    <property type="match status" value="1"/>
</dbReference>
<accession>A0AAV5AUW2</accession>